<proteinExistence type="predicted"/>
<dbReference type="AlphaFoldDB" id="A0A087DKT2"/>
<organism evidence="1 2">
    <name type="scientific">Bifidobacterium stellenboschense</name>
    <dbReference type="NCBI Taxonomy" id="762211"/>
    <lineage>
        <taxon>Bacteria</taxon>
        <taxon>Bacillati</taxon>
        <taxon>Actinomycetota</taxon>
        <taxon>Actinomycetes</taxon>
        <taxon>Bifidobacteriales</taxon>
        <taxon>Bifidobacteriaceae</taxon>
        <taxon>Bifidobacterium</taxon>
    </lineage>
</organism>
<dbReference type="InterPro" id="IPR025591">
    <property type="entry name" value="RloB"/>
</dbReference>
<gene>
    <name evidence="1" type="ORF">BSTEL_1165</name>
</gene>
<protein>
    <submittedName>
        <fullName evidence="1">Abortive phage infection protein</fullName>
    </submittedName>
</protein>
<name>A0A087DKT2_9BIFI</name>
<comment type="caution">
    <text evidence="1">The sequence shown here is derived from an EMBL/GenBank/DDBJ whole genome shotgun (WGS) entry which is preliminary data.</text>
</comment>
<evidence type="ECO:0000313" key="1">
    <source>
        <dbReference type="EMBL" id="KFI96132.1"/>
    </source>
</evidence>
<sequence length="217" mass="24811">MGRHDKPKSLKRSRGNRKEKTVIALFTEGEVTEVEYFNAIRRLPAIRERFRLDIEDLHGAPSKLMKAAIHMKRADKEVDQCWCVFDVEWPKSNPKAHHPGVEDVLRDADGRKGIECAVSNPTFELWLILHHKLERRALLNEKAEDERHQLDGSKGKSLDGVRGKIRYDGDWYVGNVSTACRNALKLNQLHENNANRFPENNPSSSVAHLMQVLGLDC</sequence>
<keyword evidence="2" id="KW-1185">Reference proteome</keyword>
<dbReference type="OrthoDB" id="9796523at2"/>
<dbReference type="Pfam" id="PF13707">
    <property type="entry name" value="RloB"/>
    <property type="match status" value="1"/>
</dbReference>
<dbReference type="Proteomes" id="UP000029004">
    <property type="component" value="Unassembled WGS sequence"/>
</dbReference>
<evidence type="ECO:0000313" key="2">
    <source>
        <dbReference type="Proteomes" id="UP000029004"/>
    </source>
</evidence>
<accession>A0A087DKT2</accession>
<dbReference type="EMBL" id="JGZP01000015">
    <property type="protein sequence ID" value="KFI96132.1"/>
    <property type="molecule type" value="Genomic_DNA"/>
</dbReference>
<reference evidence="1 2" key="1">
    <citation type="submission" date="2014-03" db="EMBL/GenBank/DDBJ databases">
        <title>Genomics of Bifidobacteria.</title>
        <authorList>
            <person name="Ventura M."/>
            <person name="Milani C."/>
            <person name="Lugli G.A."/>
        </authorList>
    </citation>
    <scope>NUCLEOTIDE SEQUENCE [LARGE SCALE GENOMIC DNA]</scope>
    <source>
        <strain evidence="1 2">DSM 23968</strain>
    </source>
</reference>
<dbReference type="RefSeq" id="WP_084686194.1">
    <property type="nucleotide sequence ID" value="NZ_JGZP01000015.1"/>
</dbReference>
<dbReference type="eggNOG" id="ENOG502ZAH1">
    <property type="taxonomic scope" value="Bacteria"/>
</dbReference>
<dbReference type="STRING" id="762211.BSTEL_1165"/>